<name>A0ABQ7H5N7_DUNSA</name>
<protein>
    <submittedName>
        <fullName evidence="2">Uncharacterized protein</fullName>
    </submittedName>
</protein>
<dbReference type="SUPFAM" id="SSF52047">
    <property type="entry name" value="RNI-like"/>
    <property type="match status" value="1"/>
</dbReference>
<accession>A0ABQ7H5N7</accession>
<comment type="caution">
    <text evidence="2">The sequence shown here is derived from an EMBL/GenBank/DDBJ whole genome shotgun (WGS) entry which is preliminary data.</text>
</comment>
<keyword evidence="3" id="KW-1185">Reference proteome</keyword>
<dbReference type="Proteomes" id="UP000815325">
    <property type="component" value="Unassembled WGS sequence"/>
</dbReference>
<evidence type="ECO:0000313" key="2">
    <source>
        <dbReference type="EMBL" id="KAF5842163.1"/>
    </source>
</evidence>
<dbReference type="InterPro" id="IPR032675">
    <property type="entry name" value="LRR_dom_sf"/>
</dbReference>
<dbReference type="EMBL" id="MU069467">
    <property type="protein sequence ID" value="KAF5842163.1"/>
    <property type="molecule type" value="Genomic_DNA"/>
</dbReference>
<comment type="subcellular location">
    <subcellularLocation>
        <location evidence="1">Cytoplasm</location>
        <location evidence="1">Cytoskeleton</location>
        <location evidence="1">Cilium axoneme</location>
    </subcellularLocation>
</comment>
<dbReference type="Gene3D" id="3.80.10.10">
    <property type="entry name" value="Ribonuclease Inhibitor"/>
    <property type="match status" value="1"/>
</dbReference>
<proteinExistence type="predicted"/>
<gene>
    <name evidence="2" type="ORF">DUNSADRAFT_8850</name>
</gene>
<sequence length="307" mass="33901">MSWNQAHVHTSLHQAPPPIARQLSPQGFLHARRVGWDGALWAPLSHFPSLRRLSLTGWCFAGSEGLQIGLLSGLRTLEIENCTNQSSDGVGLSCISLLTNLTHLTYSRIRYPHPIPSEFSGLSAIKGLSSLMAIDGDFFPEEILAWADMHLTRLTLSSSYNLSLHGMAVLVPQLRSLVVLEVPDLMLDMRMARGLMHMPALRDLCVAWIHIRPHHPVSQRLELPQVHHLALHHAYEYDVHWEGSIGAILPNIQSLDLVARIDAARASKLAATLFEKPLPALTTLIARASEQAIFPASSCDLLSALIF</sequence>
<evidence type="ECO:0000256" key="1">
    <source>
        <dbReference type="ARBA" id="ARBA00004430"/>
    </source>
</evidence>
<organism evidence="2 3">
    <name type="scientific">Dunaliella salina</name>
    <name type="common">Green alga</name>
    <name type="synonym">Protococcus salinus</name>
    <dbReference type="NCBI Taxonomy" id="3046"/>
    <lineage>
        <taxon>Eukaryota</taxon>
        <taxon>Viridiplantae</taxon>
        <taxon>Chlorophyta</taxon>
        <taxon>core chlorophytes</taxon>
        <taxon>Chlorophyceae</taxon>
        <taxon>CS clade</taxon>
        <taxon>Chlamydomonadales</taxon>
        <taxon>Dunaliellaceae</taxon>
        <taxon>Dunaliella</taxon>
    </lineage>
</organism>
<evidence type="ECO:0000313" key="3">
    <source>
        <dbReference type="Proteomes" id="UP000815325"/>
    </source>
</evidence>
<reference evidence="2" key="1">
    <citation type="submission" date="2017-08" db="EMBL/GenBank/DDBJ databases">
        <authorList>
            <person name="Polle J.E."/>
            <person name="Barry K."/>
            <person name="Cushman J."/>
            <person name="Schmutz J."/>
            <person name="Tran D."/>
            <person name="Hathwaick L.T."/>
            <person name="Yim W.C."/>
            <person name="Jenkins J."/>
            <person name="Mckie-Krisberg Z.M."/>
            <person name="Prochnik S."/>
            <person name="Lindquist E."/>
            <person name="Dockter R.B."/>
            <person name="Adam C."/>
            <person name="Molina H."/>
            <person name="Bunkerborg J."/>
            <person name="Jin E."/>
            <person name="Buchheim M."/>
            <person name="Magnuson J."/>
        </authorList>
    </citation>
    <scope>NUCLEOTIDE SEQUENCE</scope>
    <source>
        <strain evidence="2">CCAP 19/18</strain>
    </source>
</reference>